<protein>
    <submittedName>
        <fullName evidence="1">Uncharacterized protein</fullName>
    </submittedName>
</protein>
<evidence type="ECO:0000313" key="1">
    <source>
        <dbReference type="EMBL" id="GFT51077.1"/>
    </source>
</evidence>
<dbReference type="OrthoDB" id="8189655at2759"/>
<organism evidence="1 2">
    <name type="scientific">Nephila pilipes</name>
    <name type="common">Giant wood spider</name>
    <name type="synonym">Nephila maculata</name>
    <dbReference type="NCBI Taxonomy" id="299642"/>
    <lineage>
        <taxon>Eukaryota</taxon>
        <taxon>Metazoa</taxon>
        <taxon>Ecdysozoa</taxon>
        <taxon>Arthropoda</taxon>
        <taxon>Chelicerata</taxon>
        <taxon>Arachnida</taxon>
        <taxon>Araneae</taxon>
        <taxon>Araneomorphae</taxon>
        <taxon>Entelegynae</taxon>
        <taxon>Araneoidea</taxon>
        <taxon>Nephilidae</taxon>
        <taxon>Nephila</taxon>
    </lineage>
</organism>
<dbReference type="AlphaFoldDB" id="A0A8X6TVG1"/>
<reference evidence="1" key="1">
    <citation type="submission" date="2020-08" db="EMBL/GenBank/DDBJ databases">
        <title>Multicomponent nature underlies the extraordinary mechanical properties of spider dragline silk.</title>
        <authorList>
            <person name="Kono N."/>
            <person name="Nakamura H."/>
            <person name="Mori M."/>
            <person name="Yoshida Y."/>
            <person name="Ohtoshi R."/>
            <person name="Malay A.D."/>
            <person name="Moran D.A.P."/>
            <person name="Tomita M."/>
            <person name="Numata K."/>
            <person name="Arakawa K."/>
        </authorList>
    </citation>
    <scope>NUCLEOTIDE SEQUENCE</scope>
</reference>
<sequence length="136" mass="15662">MTLDVSEFVQQTSSRWDPQSFASHDRVCLNFTLLAVKMLSSKIEQNVNLKFLVKLNKTPAECLHIISHRFMEKTMPLTGVLSVTKGSLKAMRKWKTTNALGVEQLRETKKRTSTGEQDSETALLQRSLIKLRRRIW</sequence>
<proteinExistence type="predicted"/>
<gene>
    <name evidence="1" type="ORF">NPIL_73571</name>
</gene>
<comment type="caution">
    <text evidence="1">The sequence shown here is derived from an EMBL/GenBank/DDBJ whole genome shotgun (WGS) entry which is preliminary data.</text>
</comment>
<accession>A0A8X6TVG1</accession>
<dbReference type="EMBL" id="BMAW01016847">
    <property type="protein sequence ID" value="GFT51077.1"/>
    <property type="molecule type" value="Genomic_DNA"/>
</dbReference>
<name>A0A8X6TVG1_NEPPI</name>
<dbReference type="Proteomes" id="UP000887013">
    <property type="component" value="Unassembled WGS sequence"/>
</dbReference>
<evidence type="ECO:0000313" key="2">
    <source>
        <dbReference type="Proteomes" id="UP000887013"/>
    </source>
</evidence>
<keyword evidence="2" id="KW-1185">Reference proteome</keyword>